<dbReference type="InterPro" id="IPR012337">
    <property type="entry name" value="RNaseH-like_sf"/>
</dbReference>
<protein>
    <submittedName>
        <fullName evidence="3">Uncharacterized protein LOC120105864</fullName>
    </submittedName>
</protein>
<dbReference type="PANTHER" id="PTHR47723">
    <property type="entry name" value="OS05G0353850 PROTEIN"/>
    <property type="match status" value="1"/>
</dbReference>
<organism evidence="2 3">
    <name type="scientific">Phoenix dactylifera</name>
    <name type="common">Date palm</name>
    <dbReference type="NCBI Taxonomy" id="42345"/>
    <lineage>
        <taxon>Eukaryota</taxon>
        <taxon>Viridiplantae</taxon>
        <taxon>Streptophyta</taxon>
        <taxon>Embryophyta</taxon>
        <taxon>Tracheophyta</taxon>
        <taxon>Spermatophyta</taxon>
        <taxon>Magnoliopsida</taxon>
        <taxon>Liliopsida</taxon>
        <taxon>Arecaceae</taxon>
        <taxon>Coryphoideae</taxon>
        <taxon>Phoeniceae</taxon>
        <taxon>Phoenix</taxon>
    </lineage>
</organism>
<dbReference type="SUPFAM" id="SSF53098">
    <property type="entry name" value="Ribonuclease H-like"/>
    <property type="match status" value="1"/>
</dbReference>
<dbReference type="OrthoDB" id="1906820at2759"/>
<dbReference type="KEGG" id="pda:120105864"/>
<evidence type="ECO:0000313" key="3">
    <source>
        <dbReference type="RefSeq" id="XP_038974541.1"/>
    </source>
</evidence>
<dbReference type="Pfam" id="PF13456">
    <property type="entry name" value="RVT_3"/>
    <property type="match status" value="1"/>
</dbReference>
<sequence>MVFSTWKPPPPSFLKVNFDGSALDGGMRGGVGFVIRGPYFRAVAAGGCQLFDTSILEAELRAAWAGLRHARVVLQASSIILEDDSATVIGWIQRGSRGEGTDHPLIRNIVMMMRDEEAIQTKHVFREANGAADWMAAYAAHHSRYALWSEEGELPLTLRELLYFDLIGCIRTRTV</sequence>
<reference evidence="3" key="1">
    <citation type="submission" date="2025-08" db="UniProtKB">
        <authorList>
            <consortium name="RefSeq"/>
        </authorList>
    </citation>
    <scope>IDENTIFICATION</scope>
    <source>
        <tissue evidence="3">Young leaves</tissue>
    </source>
</reference>
<evidence type="ECO:0000259" key="1">
    <source>
        <dbReference type="Pfam" id="PF13456"/>
    </source>
</evidence>
<evidence type="ECO:0000313" key="2">
    <source>
        <dbReference type="Proteomes" id="UP000228380"/>
    </source>
</evidence>
<name>A0A8B8ZK25_PHODC</name>
<dbReference type="CDD" id="cd06222">
    <property type="entry name" value="RNase_H_like"/>
    <property type="match status" value="1"/>
</dbReference>
<accession>A0A8B8ZK25</accession>
<dbReference type="GO" id="GO:0004523">
    <property type="term" value="F:RNA-DNA hybrid ribonuclease activity"/>
    <property type="evidence" value="ECO:0007669"/>
    <property type="project" value="InterPro"/>
</dbReference>
<dbReference type="InterPro" id="IPR044730">
    <property type="entry name" value="RNase_H-like_dom_plant"/>
</dbReference>
<dbReference type="InterPro" id="IPR002156">
    <property type="entry name" value="RNaseH_domain"/>
</dbReference>
<proteinExistence type="predicted"/>
<feature type="domain" description="RNase H type-1" evidence="1">
    <location>
        <begin position="17"/>
        <end position="138"/>
    </location>
</feature>
<dbReference type="GeneID" id="120105864"/>
<dbReference type="AlphaFoldDB" id="A0A8B8ZK25"/>
<dbReference type="InterPro" id="IPR053151">
    <property type="entry name" value="RNase_H-like"/>
</dbReference>
<dbReference type="GO" id="GO:0003676">
    <property type="term" value="F:nucleic acid binding"/>
    <property type="evidence" value="ECO:0007669"/>
    <property type="project" value="InterPro"/>
</dbReference>
<dbReference type="InterPro" id="IPR036397">
    <property type="entry name" value="RNaseH_sf"/>
</dbReference>
<dbReference type="RefSeq" id="XP_038974541.1">
    <property type="nucleotide sequence ID" value="XM_039118613.1"/>
</dbReference>
<dbReference type="PANTHER" id="PTHR47723:SF19">
    <property type="entry name" value="POLYNUCLEOTIDYL TRANSFERASE, RIBONUCLEASE H-LIKE SUPERFAMILY PROTEIN"/>
    <property type="match status" value="1"/>
</dbReference>
<gene>
    <name evidence="3" type="primary">LOC120105864</name>
</gene>
<keyword evidence="2" id="KW-1185">Reference proteome</keyword>
<dbReference type="Gene3D" id="3.30.420.10">
    <property type="entry name" value="Ribonuclease H-like superfamily/Ribonuclease H"/>
    <property type="match status" value="1"/>
</dbReference>
<dbReference type="Proteomes" id="UP000228380">
    <property type="component" value="Unplaced"/>
</dbReference>